<proteinExistence type="inferred from homology"/>
<comment type="similarity">
    <text evidence="1">Belongs to the LysR transcriptional regulatory family.</text>
</comment>
<dbReference type="EMBL" id="BMCS01000001">
    <property type="protein sequence ID" value="GGF14421.1"/>
    <property type="molecule type" value="Genomic_DNA"/>
</dbReference>
<dbReference type="Gene3D" id="1.10.10.10">
    <property type="entry name" value="Winged helix-like DNA-binding domain superfamily/Winged helix DNA-binding domain"/>
    <property type="match status" value="1"/>
</dbReference>
<evidence type="ECO:0000256" key="3">
    <source>
        <dbReference type="ARBA" id="ARBA00023125"/>
    </source>
</evidence>
<reference evidence="7" key="1">
    <citation type="journal article" date="2019" name="Int. J. Syst. Evol. Microbiol.">
        <title>The Global Catalogue of Microorganisms (GCM) 10K type strain sequencing project: providing services to taxonomists for standard genome sequencing and annotation.</title>
        <authorList>
            <consortium name="The Broad Institute Genomics Platform"/>
            <consortium name="The Broad Institute Genome Sequencing Center for Infectious Disease"/>
            <person name="Wu L."/>
            <person name="Ma J."/>
        </authorList>
    </citation>
    <scope>NUCLEOTIDE SEQUENCE [LARGE SCALE GENOMIC DNA]</scope>
    <source>
        <strain evidence="7">CCM 7855</strain>
    </source>
</reference>
<keyword evidence="4" id="KW-0804">Transcription</keyword>
<dbReference type="SUPFAM" id="SSF46785">
    <property type="entry name" value="Winged helix' DNA-binding domain"/>
    <property type="match status" value="1"/>
</dbReference>
<dbReference type="Pfam" id="PF00126">
    <property type="entry name" value="HTH_1"/>
    <property type="match status" value="1"/>
</dbReference>
<accession>A0ABQ1UA93</accession>
<gene>
    <name evidence="6" type="ORF">GCM10007298_08050</name>
</gene>
<keyword evidence="7" id="KW-1185">Reference proteome</keyword>
<dbReference type="SUPFAM" id="SSF53850">
    <property type="entry name" value="Periplasmic binding protein-like II"/>
    <property type="match status" value="1"/>
</dbReference>
<dbReference type="Pfam" id="PF03466">
    <property type="entry name" value="LysR_substrate"/>
    <property type="match status" value="1"/>
</dbReference>
<dbReference type="InterPro" id="IPR000847">
    <property type="entry name" value="LysR_HTH_N"/>
</dbReference>
<evidence type="ECO:0000256" key="2">
    <source>
        <dbReference type="ARBA" id="ARBA00023015"/>
    </source>
</evidence>
<dbReference type="InterPro" id="IPR036390">
    <property type="entry name" value="WH_DNA-bd_sf"/>
</dbReference>
<evidence type="ECO:0000256" key="1">
    <source>
        <dbReference type="ARBA" id="ARBA00009437"/>
    </source>
</evidence>
<organism evidence="6 7">
    <name type="scientific">Williamsia phyllosphaerae</name>
    <dbReference type="NCBI Taxonomy" id="885042"/>
    <lineage>
        <taxon>Bacteria</taxon>
        <taxon>Bacillati</taxon>
        <taxon>Actinomycetota</taxon>
        <taxon>Actinomycetes</taxon>
        <taxon>Mycobacteriales</taxon>
        <taxon>Nocardiaceae</taxon>
        <taxon>Williamsia</taxon>
    </lineage>
</organism>
<evidence type="ECO:0000313" key="6">
    <source>
        <dbReference type="EMBL" id="GGF14421.1"/>
    </source>
</evidence>
<dbReference type="InterPro" id="IPR036388">
    <property type="entry name" value="WH-like_DNA-bd_sf"/>
</dbReference>
<dbReference type="Gene3D" id="3.40.190.10">
    <property type="entry name" value="Periplasmic binding protein-like II"/>
    <property type="match status" value="2"/>
</dbReference>
<dbReference type="Proteomes" id="UP000632454">
    <property type="component" value="Unassembled WGS sequence"/>
</dbReference>
<sequence length="276" mass="29263">MSAAAQELGLSPSALSRALARFEEQTQLTVFRRQGSRLEPTEVGRDLLRAARRVVTDLDLVSSVAADAAGGRAGTITIAAPPGAAGSPLPELIAAALRGRPHLTVDIERVQSSTEAVESLRAGRCELALVPRLATPPDLAGVHIGRHELTLIIPSAWIHKGRIVTDDHELRWLGEFPYVAGRPGTSSTHAMARLRRAGARPRAVVTNAPLASIHGLVAAGVGAAIVTKKSVPHNDSQIRAIELRPPLDYPLTLMHRPGEQSPVAQVFLESAVELDG</sequence>
<comment type="caution">
    <text evidence="6">The sequence shown here is derived from an EMBL/GenBank/DDBJ whole genome shotgun (WGS) entry which is preliminary data.</text>
</comment>
<evidence type="ECO:0000313" key="7">
    <source>
        <dbReference type="Proteomes" id="UP000632454"/>
    </source>
</evidence>
<keyword evidence="3" id="KW-0238">DNA-binding</keyword>
<dbReference type="InterPro" id="IPR050950">
    <property type="entry name" value="HTH-type_LysR_regulators"/>
</dbReference>
<dbReference type="InterPro" id="IPR005119">
    <property type="entry name" value="LysR_subst-bd"/>
</dbReference>
<protein>
    <submittedName>
        <fullName evidence="6">Transcriptional regulator</fullName>
    </submittedName>
</protein>
<name>A0ABQ1UA93_9NOCA</name>
<dbReference type="PROSITE" id="PS50931">
    <property type="entry name" value="HTH_LYSR"/>
    <property type="match status" value="1"/>
</dbReference>
<keyword evidence="2" id="KW-0805">Transcription regulation</keyword>
<dbReference type="PANTHER" id="PTHR30419">
    <property type="entry name" value="HTH-TYPE TRANSCRIPTIONAL REGULATOR YBHD"/>
    <property type="match status" value="1"/>
</dbReference>
<evidence type="ECO:0000256" key="4">
    <source>
        <dbReference type="ARBA" id="ARBA00023163"/>
    </source>
</evidence>
<evidence type="ECO:0000259" key="5">
    <source>
        <dbReference type="PROSITE" id="PS50931"/>
    </source>
</evidence>
<feature type="domain" description="HTH lysR-type" evidence="5">
    <location>
        <begin position="1"/>
        <end position="41"/>
    </location>
</feature>
<dbReference type="CDD" id="cd05466">
    <property type="entry name" value="PBP2_LTTR_substrate"/>
    <property type="match status" value="1"/>
</dbReference>